<proteinExistence type="inferred from homology"/>
<dbReference type="InterPro" id="IPR002053">
    <property type="entry name" value="Glyco_hydro_25"/>
</dbReference>
<dbReference type="EMBL" id="JACLYY010000005">
    <property type="protein sequence ID" value="MBM6737838.1"/>
    <property type="molecule type" value="Genomic_DNA"/>
</dbReference>
<dbReference type="Gene3D" id="3.20.20.80">
    <property type="entry name" value="Glycosidases"/>
    <property type="match status" value="1"/>
</dbReference>
<evidence type="ECO:0000256" key="3">
    <source>
        <dbReference type="SAM" id="SignalP"/>
    </source>
</evidence>
<accession>A0ABS2E8A3</accession>
<feature type="region of interest" description="Disordered" evidence="2">
    <location>
        <begin position="23"/>
        <end position="58"/>
    </location>
</feature>
<gene>
    <name evidence="4" type="ORF">H7U36_06905</name>
</gene>
<feature type="compositionally biased region" description="Low complexity" evidence="2">
    <location>
        <begin position="23"/>
        <end position="32"/>
    </location>
</feature>
<evidence type="ECO:0000313" key="5">
    <source>
        <dbReference type="Proteomes" id="UP000716906"/>
    </source>
</evidence>
<reference evidence="4 5" key="1">
    <citation type="journal article" date="2021" name="Sci. Rep.">
        <title>The distribution of antibiotic resistance genes in chicken gut microbiota commensals.</title>
        <authorList>
            <person name="Juricova H."/>
            <person name="Matiasovicova J."/>
            <person name="Kubasova T."/>
            <person name="Cejkova D."/>
            <person name="Rychlik I."/>
        </authorList>
    </citation>
    <scope>NUCLEOTIDE SEQUENCE [LARGE SCALE GENOMIC DNA]</scope>
    <source>
        <strain evidence="4 5">An773</strain>
    </source>
</reference>
<feature type="signal peptide" evidence="3">
    <location>
        <begin position="1"/>
        <end position="22"/>
    </location>
</feature>
<dbReference type="CDD" id="cd06414">
    <property type="entry name" value="GH25_LytC-like"/>
    <property type="match status" value="1"/>
</dbReference>
<dbReference type="PANTHER" id="PTHR34135">
    <property type="entry name" value="LYSOZYME"/>
    <property type="match status" value="1"/>
</dbReference>
<organism evidence="4 5">
    <name type="scientific">Faecalicatena fissicatena</name>
    <dbReference type="NCBI Taxonomy" id="290055"/>
    <lineage>
        <taxon>Bacteria</taxon>
        <taxon>Bacillati</taxon>
        <taxon>Bacillota</taxon>
        <taxon>Clostridia</taxon>
        <taxon>Lachnospirales</taxon>
        <taxon>Lachnospiraceae</taxon>
        <taxon>Faecalicatena</taxon>
    </lineage>
</organism>
<dbReference type="RefSeq" id="WP_205155902.1">
    <property type="nucleotide sequence ID" value="NZ_JACLYY010000005.1"/>
</dbReference>
<dbReference type="Proteomes" id="UP000716906">
    <property type="component" value="Unassembled WGS sequence"/>
</dbReference>
<dbReference type="PROSITE" id="PS51257">
    <property type="entry name" value="PROKAR_LIPOPROTEIN"/>
    <property type="match status" value="1"/>
</dbReference>
<sequence length="307" mass="34888">MKHRTLLLLTFLSVLLSGCSSDADSAAQNDQAGTAREASQAPAREETSDTDENTSSDQPEILHFVDVYQNPYQVEINPDIARHDYKPECFVHDGHYLSYTGDENYTYRLGVDVSEHQGYVDWAQLKENGFSFAFIRLGYRGYGQEGRICLDSEFHRNMQNAQAAGFDVGVYFFAQAVNEKEAREEADFVLRNLEGYTLQLPVVYDPESILDDEARTDNVTGEQFTVNTEIFCSAVEEAGRQPMIYANMLWEAFELDLEQLSGYPVWYADYEPAPQTPYQFEFWQYTNQGQVPGITGSADLNIQMIPQ</sequence>
<feature type="chain" id="PRO_5046228349" evidence="3">
    <location>
        <begin position="23"/>
        <end position="307"/>
    </location>
</feature>
<comment type="caution">
    <text evidence="4">The sequence shown here is derived from an EMBL/GenBank/DDBJ whole genome shotgun (WGS) entry which is preliminary data.</text>
</comment>
<dbReference type="PANTHER" id="PTHR34135:SF2">
    <property type="entry name" value="LYSOZYME"/>
    <property type="match status" value="1"/>
</dbReference>
<protein>
    <submittedName>
        <fullName evidence="4">Lysozyme</fullName>
    </submittedName>
</protein>
<name>A0ABS2E8A3_9FIRM</name>
<evidence type="ECO:0000313" key="4">
    <source>
        <dbReference type="EMBL" id="MBM6737838.1"/>
    </source>
</evidence>
<keyword evidence="5" id="KW-1185">Reference proteome</keyword>
<comment type="similarity">
    <text evidence="1">Belongs to the glycosyl hydrolase 25 family.</text>
</comment>
<dbReference type="Pfam" id="PF01183">
    <property type="entry name" value="Glyco_hydro_25"/>
    <property type="match status" value="1"/>
</dbReference>
<evidence type="ECO:0000256" key="2">
    <source>
        <dbReference type="SAM" id="MobiDB-lite"/>
    </source>
</evidence>
<dbReference type="InterPro" id="IPR017853">
    <property type="entry name" value="GH"/>
</dbReference>
<evidence type="ECO:0000256" key="1">
    <source>
        <dbReference type="ARBA" id="ARBA00010646"/>
    </source>
</evidence>
<keyword evidence="3" id="KW-0732">Signal</keyword>
<dbReference type="SUPFAM" id="SSF51445">
    <property type="entry name" value="(Trans)glycosidases"/>
    <property type="match status" value="1"/>
</dbReference>
<dbReference type="PROSITE" id="PS51904">
    <property type="entry name" value="GLYCOSYL_HYDROL_F25_2"/>
    <property type="match status" value="1"/>
</dbReference>